<organism evidence="1 2">
    <name type="scientific">Mycena albidolilacea</name>
    <dbReference type="NCBI Taxonomy" id="1033008"/>
    <lineage>
        <taxon>Eukaryota</taxon>
        <taxon>Fungi</taxon>
        <taxon>Dikarya</taxon>
        <taxon>Basidiomycota</taxon>
        <taxon>Agaricomycotina</taxon>
        <taxon>Agaricomycetes</taxon>
        <taxon>Agaricomycetidae</taxon>
        <taxon>Agaricales</taxon>
        <taxon>Marasmiineae</taxon>
        <taxon>Mycenaceae</taxon>
        <taxon>Mycena</taxon>
    </lineage>
</organism>
<name>A0AAD6Z553_9AGAR</name>
<evidence type="ECO:0000313" key="2">
    <source>
        <dbReference type="Proteomes" id="UP001218218"/>
    </source>
</evidence>
<dbReference type="AlphaFoldDB" id="A0AAD6Z553"/>
<accession>A0AAD6Z553</accession>
<dbReference type="Proteomes" id="UP001218218">
    <property type="component" value="Unassembled WGS sequence"/>
</dbReference>
<reference evidence="1" key="1">
    <citation type="submission" date="2023-03" db="EMBL/GenBank/DDBJ databases">
        <title>Massive genome expansion in bonnet fungi (Mycena s.s.) driven by repeated elements and novel gene families across ecological guilds.</title>
        <authorList>
            <consortium name="Lawrence Berkeley National Laboratory"/>
            <person name="Harder C.B."/>
            <person name="Miyauchi S."/>
            <person name="Viragh M."/>
            <person name="Kuo A."/>
            <person name="Thoen E."/>
            <person name="Andreopoulos B."/>
            <person name="Lu D."/>
            <person name="Skrede I."/>
            <person name="Drula E."/>
            <person name="Henrissat B."/>
            <person name="Morin E."/>
            <person name="Kohler A."/>
            <person name="Barry K."/>
            <person name="LaButti K."/>
            <person name="Morin E."/>
            <person name="Salamov A."/>
            <person name="Lipzen A."/>
            <person name="Mereny Z."/>
            <person name="Hegedus B."/>
            <person name="Baldrian P."/>
            <person name="Stursova M."/>
            <person name="Weitz H."/>
            <person name="Taylor A."/>
            <person name="Grigoriev I.V."/>
            <person name="Nagy L.G."/>
            <person name="Martin F."/>
            <person name="Kauserud H."/>
        </authorList>
    </citation>
    <scope>NUCLEOTIDE SEQUENCE</scope>
    <source>
        <strain evidence="1">CBHHK002</strain>
    </source>
</reference>
<sequence length="280" mass="31269">MEKVYVISSPVLCLSPEPSGTLVPAGRVHGMARVRKFTHRTRTPQTRTPIPLLGPATRALPYGPFPPSPIAVLQYRTAPKNVNDSLFRPTQLIGKPHKIRCKAATATGSRKLQVGSASEINELLRVGAQYTIYQESTSQGLNPDLICGTSCMFSYVKNRRRRRRMDTEWIDTVLDAVLKVRLPSDGNPMWQTQLDAPHFELDKLLACVAFPIQKHWPEIAGTRILNLALVMLSSGQPGPDGGRTLPGDKILEIVQRLLKHEKESRLARFDMKARDYSLAR</sequence>
<dbReference type="EMBL" id="JARIHO010000086">
    <property type="protein sequence ID" value="KAJ7307941.1"/>
    <property type="molecule type" value="Genomic_DNA"/>
</dbReference>
<evidence type="ECO:0000313" key="1">
    <source>
        <dbReference type="EMBL" id="KAJ7307941.1"/>
    </source>
</evidence>
<comment type="caution">
    <text evidence="1">The sequence shown here is derived from an EMBL/GenBank/DDBJ whole genome shotgun (WGS) entry which is preliminary data.</text>
</comment>
<proteinExistence type="predicted"/>
<gene>
    <name evidence="1" type="ORF">DFH08DRAFT_944498</name>
</gene>
<protein>
    <submittedName>
        <fullName evidence="1">Uncharacterized protein</fullName>
    </submittedName>
</protein>
<keyword evidence="2" id="KW-1185">Reference proteome</keyword>